<dbReference type="PANTHER" id="PTHR34478">
    <property type="entry name" value="PROTEIN LEMA"/>
    <property type="match status" value="1"/>
</dbReference>
<name>A0A940P910_9ENTE</name>
<dbReference type="PANTHER" id="PTHR34478:SF2">
    <property type="entry name" value="MEMBRANE PROTEIN"/>
    <property type="match status" value="1"/>
</dbReference>
<proteinExistence type="inferred from homology"/>
<organism evidence="6 7">
    <name type="scientific">Vagococcus allomyrinae</name>
    <dbReference type="NCBI Taxonomy" id="2794353"/>
    <lineage>
        <taxon>Bacteria</taxon>
        <taxon>Bacillati</taxon>
        <taxon>Bacillota</taxon>
        <taxon>Bacilli</taxon>
        <taxon>Lactobacillales</taxon>
        <taxon>Enterococcaceae</taxon>
        <taxon>Vagococcus</taxon>
    </lineage>
</organism>
<dbReference type="RefSeq" id="WP_209525908.1">
    <property type="nucleotide sequence ID" value="NZ_JAEEGA010000003.1"/>
</dbReference>
<keyword evidence="3" id="KW-0812">Transmembrane</keyword>
<keyword evidence="4" id="KW-1133">Transmembrane helix</keyword>
<protein>
    <submittedName>
        <fullName evidence="6">LemA family protein</fullName>
    </submittedName>
</protein>
<dbReference type="EMBL" id="JAEEGA010000003">
    <property type="protein sequence ID" value="MBP1040674.1"/>
    <property type="molecule type" value="Genomic_DNA"/>
</dbReference>
<keyword evidence="7" id="KW-1185">Reference proteome</keyword>
<dbReference type="Gene3D" id="1.20.1440.20">
    <property type="entry name" value="LemA-like domain"/>
    <property type="match status" value="1"/>
</dbReference>
<comment type="similarity">
    <text evidence="2">Belongs to the LemA family.</text>
</comment>
<dbReference type="GO" id="GO:0016020">
    <property type="term" value="C:membrane"/>
    <property type="evidence" value="ECO:0007669"/>
    <property type="project" value="UniProtKB-SubCell"/>
</dbReference>
<evidence type="ECO:0000256" key="1">
    <source>
        <dbReference type="ARBA" id="ARBA00004167"/>
    </source>
</evidence>
<dbReference type="InterPro" id="IPR023353">
    <property type="entry name" value="LemA-like_dom_sf"/>
</dbReference>
<sequence>MKSKKTTGILVAVLLIAGVIFASVVSYNGIVSKEAEVETQWANVASKLQRRYDLVPNLVNAVKGSMAHEEKVLTAITDARTKMAGAKSVKDVSTANSEMEGALSQLLVVMENYPDLKSNENVKTLMTQLEGTENRISVERDRYNTAVKEYNVTIKKFPKSIFANVAGFDKKEFFEADKRAESVPVVDLED</sequence>
<evidence type="ECO:0000313" key="7">
    <source>
        <dbReference type="Proteomes" id="UP000674938"/>
    </source>
</evidence>
<dbReference type="AlphaFoldDB" id="A0A940P910"/>
<reference evidence="6" key="1">
    <citation type="submission" date="2020-12" db="EMBL/GenBank/DDBJ databases">
        <title>Vagococcus allomyrinae sp. nov. and Enterococcus lavae sp. nov., isolated from the larvae of Allomyrina dichotoma.</title>
        <authorList>
            <person name="Lee S.D."/>
        </authorList>
    </citation>
    <scope>NUCLEOTIDE SEQUENCE</scope>
    <source>
        <strain evidence="6">BWB3-3</strain>
    </source>
</reference>
<evidence type="ECO:0000256" key="2">
    <source>
        <dbReference type="ARBA" id="ARBA00008854"/>
    </source>
</evidence>
<evidence type="ECO:0000313" key="6">
    <source>
        <dbReference type="EMBL" id="MBP1040674.1"/>
    </source>
</evidence>
<keyword evidence="5" id="KW-0472">Membrane</keyword>
<dbReference type="Pfam" id="PF04011">
    <property type="entry name" value="LemA"/>
    <property type="match status" value="1"/>
</dbReference>
<comment type="subcellular location">
    <subcellularLocation>
        <location evidence="1">Membrane</location>
        <topology evidence="1">Single-pass membrane protein</topology>
    </subcellularLocation>
</comment>
<accession>A0A940P910</accession>
<dbReference type="SUPFAM" id="SSF140478">
    <property type="entry name" value="LemA-like"/>
    <property type="match status" value="1"/>
</dbReference>
<dbReference type="InterPro" id="IPR007156">
    <property type="entry name" value="MamQ_LemA"/>
</dbReference>
<dbReference type="Proteomes" id="UP000674938">
    <property type="component" value="Unassembled WGS sequence"/>
</dbReference>
<evidence type="ECO:0000256" key="3">
    <source>
        <dbReference type="ARBA" id="ARBA00022692"/>
    </source>
</evidence>
<evidence type="ECO:0000256" key="5">
    <source>
        <dbReference type="ARBA" id="ARBA00023136"/>
    </source>
</evidence>
<gene>
    <name evidence="6" type="ORF">I6N95_06635</name>
</gene>
<evidence type="ECO:0000256" key="4">
    <source>
        <dbReference type="ARBA" id="ARBA00022989"/>
    </source>
</evidence>
<comment type="caution">
    <text evidence="6">The sequence shown here is derived from an EMBL/GenBank/DDBJ whole genome shotgun (WGS) entry which is preliminary data.</text>
</comment>